<dbReference type="Pfam" id="PF01381">
    <property type="entry name" value="HTH_3"/>
    <property type="match status" value="1"/>
</dbReference>
<dbReference type="RefSeq" id="WP_074891174.1">
    <property type="nucleotide sequence ID" value="NZ_FOXO01000033.1"/>
</dbReference>
<evidence type="ECO:0000313" key="3">
    <source>
        <dbReference type="Proteomes" id="UP000182624"/>
    </source>
</evidence>
<dbReference type="InterPro" id="IPR010982">
    <property type="entry name" value="Lambda_DNA-bd_dom_sf"/>
</dbReference>
<dbReference type="SUPFAM" id="SSF47413">
    <property type="entry name" value="lambda repressor-like DNA-binding domains"/>
    <property type="match status" value="1"/>
</dbReference>
<sequence>MTILELRQKTGLSQGQFAKRFHLNVRTVQTWEQGTRKTPDYVIWLIARVIELEEMLNA</sequence>
<dbReference type="Proteomes" id="UP000182624">
    <property type="component" value="Unassembled WGS sequence"/>
</dbReference>
<dbReference type="OrthoDB" id="9774673at2"/>
<evidence type="ECO:0000259" key="1">
    <source>
        <dbReference type="PROSITE" id="PS50943"/>
    </source>
</evidence>
<accession>A0A1I5XJ61</accession>
<dbReference type="InterPro" id="IPR001387">
    <property type="entry name" value="Cro/C1-type_HTH"/>
</dbReference>
<keyword evidence="3" id="KW-1185">Reference proteome</keyword>
<proteinExistence type="predicted"/>
<organism evidence="2 3">
    <name type="scientific">Butyrivibrio proteoclasticus</name>
    <dbReference type="NCBI Taxonomy" id="43305"/>
    <lineage>
        <taxon>Bacteria</taxon>
        <taxon>Bacillati</taxon>
        <taxon>Bacillota</taxon>
        <taxon>Clostridia</taxon>
        <taxon>Lachnospirales</taxon>
        <taxon>Lachnospiraceae</taxon>
        <taxon>Butyrivibrio</taxon>
    </lineage>
</organism>
<dbReference type="SMART" id="SM00530">
    <property type="entry name" value="HTH_XRE"/>
    <property type="match status" value="1"/>
</dbReference>
<dbReference type="AlphaFoldDB" id="A0A1I5XJ61"/>
<feature type="domain" description="HTH cro/C1-type" evidence="1">
    <location>
        <begin position="3"/>
        <end position="56"/>
    </location>
</feature>
<name>A0A1I5XJ61_9FIRM</name>
<dbReference type="EMBL" id="FOXO01000033">
    <property type="protein sequence ID" value="SFQ31836.1"/>
    <property type="molecule type" value="Genomic_DNA"/>
</dbReference>
<dbReference type="CDD" id="cd00093">
    <property type="entry name" value="HTH_XRE"/>
    <property type="match status" value="1"/>
</dbReference>
<reference evidence="3" key="1">
    <citation type="submission" date="2016-10" db="EMBL/GenBank/DDBJ databases">
        <authorList>
            <person name="Varghese N."/>
            <person name="Submissions S."/>
        </authorList>
    </citation>
    <scope>NUCLEOTIDE SEQUENCE [LARGE SCALE GENOMIC DNA]</scope>
    <source>
        <strain evidence="3">P18</strain>
    </source>
</reference>
<protein>
    <submittedName>
        <fullName evidence="2">Helix-turn-helix</fullName>
    </submittedName>
</protein>
<dbReference type="Gene3D" id="1.10.260.40">
    <property type="entry name" value="lambda repressor-like DNA-binding domains"/>
    <property type="match status" value="1"/>
</dbReference>
<gene>
    <name evidence="2" type="ORF">SAMN04487928_13312</name>
</gene>
<evidence type="ECO:0000313" key="2">
    <source>
        <dbReference type="EMBL" id="SFQ31836.1"/>
    </source>
</evidence>
<dbReference type="GO" id="GO:0003677">
    <property type="term" value="F:DNA binding"/>
    <property type="evidence" value="ECO:0007669"/>
    <property type="project" value="InterPro"/>
</dbReference>
<dbReference type="PROSITE" id="PS50943">
    <property type="entry name" value="HTH_CROC1"/>
    <property type="match status" value="1"/>
</dbReference>